<keyword evidence="4" id="KW-1185">Reference proteome</keyword>
<dbReference type="Pfam" id="PF13963">
    <property type="entry name" value="Transpos_assoc"/>
    <property type="match status" value="1"/>
</dbReference>
<dbReference type="Pfam" id="PF13952">
    <property type="entry name" value="DUF4216"/>
    <property type="match status" value="1"/>
</dbReference>
<evidence type="ECO:0000259" key="1">
    <source>
        <dbReference type="Pfam" id="PF13952"/>
    </source>
</evidence>
<reference evidence="3 4" key="1">
    <citation type="journal article" date="2022" name="Nat. Genet.">
        <title>Improved pea reference genome and pan-genome highlight genomic features and evolutionary characteristics.</title>
        <authorList>
            <person name="Yang T."/>
            <person name="Liu R."/>
            <person name="Luo Y."/>
            <person name="Hu S."/>
            <person name="Wang D."/>
            <person name="Wang C."/>
            <person name="Pandey M.K."/>
            <person name="Ge S."/>
            <person name="Xu Q."/>
            <person name="Li N."/>
            <person name="Li G."/>
            <person name="Huang Y."/>
            <person name="Saxena R.K."/>
            <person name="Ji Y."/>
            <person name="Li M."/>
            <person name="Yan X."/>
            <person name="He Y."/>
            <person name="Liu Y."/>
            <person name="Wang X."/>
            <person name="Xiang C."/>
            <person name="Varshney R.K."/>
            <person name="Ding H."/>
            <person name="Gao S."/>
            <person name="Zong X."/>
        </authorList>
    </citation>
    <scope>NUCLEOTIDE SEQUENCE [LARGE SCALE GENOMIC DNA]</scope>
    <source>
        <strain evidence="3 4">cv. Zhongwan 6</strain>
    </source>
</reference>
<dbReference type="Gramene" id="Psat03G0172000-T1">
    <property type="protein sequence ID" value="KAI5426005.1"/>
    <property type="gene ID" value="KIW84_031720"/>
</dbReference>
<comment type="caution">
    <text evidence="3">The sequence shown here is derived from an EMBL/GenBank/DDBJ whole genome shotgun (WGS) entry which is preliminary data.</text>
</comment>
<feature type="domain" description="DUF4216" evidence="1">
    <location>
        <begin position="450"/>
        <end position="516"/>
    </location>
</feature>
<dbReference type="Proteomes" id="UP001058974">
    <property type="component" value="Chromosome 3"/>
</dbReference>
<evidence type="ECO:0000313" key="4">
    <source>
        <dbReference type="Proteomes" id="UP001058974"/>
    </source>
</evidence>
<sequence>MDRTWMYDRVYSNRNELKEEYVRGVKDFVKRALKQPICKSEGGIRCPCINCKCLKIRTPTNVRLHLYRDGFQPDYWIWTQHGEVELNVNTRNDSNSSEHVHHDDQIEAMNQMVYDAFRPYGVFSHVNDNIEVEEYTEDEFPNEDAKRFYDKLISFNKPIYEGATQSILSISTQLLEIRSNWHVPQKGLDFVAQMLKSDDSNLSECKFCNAPRFIPRKTGMGKYKDIPVKRMFYFPIIPRLQRLFMGVSKRAVTNKARVEGSICSDYIHRETNYFCSHYFNSFRLLPTINLSNKPHLDNDDILPTMSILQSGGRPSGKSRKYFLSDKEWKSSHVHVLINCDEVKPYLDIFLENHSLDIEDSSGRIHIEFPIWLKKYVNEETNGVTNQDIIALSRSPASMAISWNMYFINGYKFHTEEWSKGRKTSNCGVHVKGLAEGGNTDFYGIIKHIFELDYFGLKHKIPVFYCEWFDPTRNTGTKVHPQYKTVDIKMDKRYCPYDPFILAQSARQVYYVPYPEMCRDMRGWCAAITTKPRGRVEIDNIEDEVPYQSDGMLPALPNVEIEAISCLRDMSQLDVFEEIFDCSTSEADRGH</sequence>
<name>A0A9D5B0Z0_PEA</name>
<organism evidence="3 4">
    <name type="scientific">Pisum sativum</name>
    <name type="common">Garden pea</name>
    <name type="synonym">Lathyrus oleraceus</name>
    <dbReference type="NCBI Taxonomy" id="3888"/>
    <lineage>
        <taxon>Eukaryota</taxon>
        <taxon>Viridiplantae</taxon>
        <taxon>Streptophyta</taxon>
        <taxon>Embryophyta</taxon>
        <taxon>Tracheophyta</taxon>
        <taxon>Spermatophyta</taxon>
        <taxon>Magnoliopsida</taxon>
        <taxon>eudicotyledons</taxon>
        <taxon>Gunneridae</taxon>
        <taxon>Pentapetalae</taxon>
        <taxon>rosids</taxon>
        <taxon>fabids</taxon>
        <taxon>Fabales</taxon>
        <taxon>Fabaceae</taxon>
        <taxon>Papilionoideae</taxon>
        <taxon>50 kb inversion clade</taxon>
        <taxon>NPAAA clade</taxon>
        <taxon>Hologalegina</taxon>
        <taxon>IRL clade</taxon>
        <taxon>Fabeae</taxon>
        <taxon>Lathyrus</taxon>
    </lineage>
</organism>
<gene>
    <name evidence="3" type="ORF">KIW84_031720</name>
</gene>
<dbReference type="EMBL" id="JAMSHJ010000003">
    <property type="protein sequence ID" value="KAI5426005.1"/>
    <property type="molecule type" value="Genomic_DNA"/>
</dbReference>
<proteinExistence type="predicted"/>
<feature type="domain" description="Transposase-associated" evidence="2">
    <location>
        <begin position="3"/>
        <end position="83"/>
    </location>
</feature>
<evidence type="ECO:0000259" key="2">
    <source>
        <dbReference type="Pfam" id="PF13963"/>
    </source>
</evidence>
<accession>A0A9D5B0Z0</accession>
<protein>
    <recommendedName>
        <fullName evidence="5">Transposase-associated domain-containing protein</fullName>
    </recommendedName>
</protein>
<dbReference type="InterPro" id="IPR025312">
    <property type="entry name" value="DUF4216"/>
</dbReference>
<dbReference type="AlphaFoldDB" id="A0A9D5B0Z0"/>
<dbReference type="PANTHER" id="PTHR48258">
    <property type="entry name" value="DUF4218 DOMAIN-CONTAINING PROTEIN-RELATED"/>
    <property type="match status" value="1"/>
</dbReference>
<evidence type="ECO:0008006" key="5">
    <source>
        <dbReference type="Google" id="ProtNLM"/>
    </source>
</evidence>
<evidence type="ECO:0000313" key="3">
    <source>
        <dbReference type="EMBL" id="KAI5426005.1"/>
    </source>
</evidence>
<dbReference type="InterPro" id="IPR029480">
    <property type="entry name" value="Transpos_assoc"/>
</dbReference>
<dbReference type="PANTHER" id="PTHR48258:SF4">
    <property type="entry name" value="DUF4216 DOMAIN-CONTAINING PROTEIN"/>
    <property type="match status" value="1"/>
</dbReference>